<feature type="region of interest" description="Disordered" evidence="1">
    <location>
        <begin position="1"/>
        <end position="84"/>
    </location>
</feature>
<proteinExistence type="predicted"/>
<accession>A0A0F7L6J3</accession>
<sequence>MPVGSLKELDPNASVQRQKPCAPRHVPPRPPRRLLARHPAAGLHHHRGHTHGRTSGRTRPHGQVEDDEQSPPYAARRLLTRRGRGPLASRLAGLEGVRALRRVRPRRG</sequence>
<feature type="compositionally biased region" description="Basic residues" evidence="1">
    <location>
        <begin position="43"/>
        <end position="60"/>
    </location>
</feature>
<feature type="compositionally biased region" description="Basic residues" evidence="1">
    <location>
        <begin position="26"/>
        <end position="36"/>
    </location>
</feature>
<reference evidence="2" key="1">
    <citation type="journal article" date="2015" name="Front. Microbiol.">
        <title>Combining genomic sequencing methods to explore viral diversity and reveal potential virus-host interactions.</title>
        <authorList>
            <person name="Chow C.E."/>
            <person name="Winget D.M."/>
            <person name="White R.A.III."/>
            <person name="Hallam S.J."/>
            <person name="Suttle C.A."/>
        </authorList>
    </citation>
    <scope>NUCLEOTIDE SEQUENCE</scope>
    <source>
        <strain evidence="2">Oxic1_6</strain>
    </source>
</reference>
<organism evidence="2">
    <name type="scientific">uncultured marine virus</name>
    <dbReference type="NCBI Taxonomy" id="186617"/>
    <lineage>
        <taxon>Viruses</taxon>
        <taxon>environmental samples</taxon>
    </lineage>
</organism>
<evidence type="ECO:0000256" key="1">
    <source>
        <dbReference type="SAM" id="MobiDB-lite"/>
    </source>
</evidence>
<name>A0A0F7L6J3_9VIRU</name>
<reference evidence="2" key="2">
    <citation type="submission" date="2015-03" db="EMBL/GenBank/DDBJ databases">
        <authorList>
            <person name="Chow C.-E.T."/>
            <person name="Winget D.M."/>
            <person name="White R.A.III."/>
            <person name="Hallam S.J."/>
            <person name="Suttle C.A."/>
        </authorList>
    </citation>
    <scope>NUCLEOTIDE SEQUENCE</scope>
    <source>
        <strain evidence="2">Oxic1_6</strain>
    </source>
</reference>
<evidence type="ECO:0000313" key="2">
    <source>
        <dbReference type="EMBL" id="AKH48174.1"/>
    </source>
</evidence>
<dbReference type="EMBL" id="KR029601">
    <property type="protein sequence ID" value="AKH48174.1"/>
    <property type="molecule type" value="Genomic_DNA"/>
</dbReference>
<protein>
    <submittedName>
        <fullName evidence="2">L-alanyl-D-glutamate peptidase</fullName>
    </submittedName>
</protein>